<dbReference type="RefSeq" id="WP_002697484.1">
    <property type="nucleotide sequence ID" value="NZ_AAWS01000014.1"/>
</dbReference>
<name>A1ZLJ6_MICM2</name>
<accession>A1ZLJ6</accession>
<dbReference type="Proteomes" id="UP000004095">
    <property type="component" value="Unassembled WGS sequence"/>
</dbReference>
<organism evidence="2 3">
    <name type="scientific">Microscilla marina ATCC 23134</name>
    <dbReference type="NCBI Taxonomy" id="313606"/>
    <lineage>
        <taxon>Bacteria</taxon>
        <taxon>Pseudomonadati</taxon>
        <taxon>Bacteroidota</taxon>
        <taxon>Cytophagia</taxon>
        <taxon>Cytophagales</taxon>
        <taxon>Microscillaceae</taxon>
        <taxon>Microscilla</taxon>
    </lineage>
</organism>
<evidence type="ECO:0000256" key="1">
    <source>
        <dbReference type="SAM" id="SignalP"/>
    </source>
</evidence>
<evidence type="ECO:0000313" key="2">
    <source>
        <dbReference type="EMBL" id="EAY28750.1"/>
    </source>
</evidence>
<dbReference type="AlphaFoldDB" id="A1ZLJ6"/>
<sequence>MNRLIIFCFVYIVFHLAAQAQTTPLPDTNQIKQNPFFQIQTTPRFMSLSIISPTLYNHWSTQLKFFEEKYKNQNMLLLVSATTSKQKIEFLTEFMSQQSTDKDLLVAYADALKVVTLKYRALDFKHHLYLKKQ</sequence>
<feature type="chain" id="PRO_5002642271" evidence="1">
    <location>
        <begin position="21"/>
        <end position="133"/>
    </location>
</feature>
<protein>
    <submittedName>
        <fullName evidence="2">Uncharacterized protein</fullName>
    </submittedName>
</protein>
<proteinExistence type="predicted"/>
<keyword evidence="1" id="KW-0732">Signal</keyword>
<evidence type="ECO:0000313" key="3">
    <source>
        <dbReference type="Proteomes" id="UP000004095"/>
    </source>
</evidence>
<reference evidence="2 3" key="1">
    <citation type="submission" date="2007-01" db="EMBL/GenBank/DDBJ databases">
        <authorList>
            <person name="Haygood M."/>
            <person name="Podell S."/>
            <person name="Anderson C."/>
            <person name="Hopkinson B."/>
            <person name="Roe K."/>
            <person name="Barbeau K."/>
            <person name="Gaasterland T."/>
            <person name="Ferriera S."/>
            <person name="Johnson J."/>
            <person name="Kravitz S."/>
            <person name="Beeson K."/>
            <person name="Sutton G."/>
            <person name="Rogers Y.-H."/>
            <person name="Friedman R."/>
            <person name="Frazier M."/>
            <person name="Venter J.C."/>
        </authorList>
    </citation>
    <scope>NUCLEOTIDE SEQUENCE [LARGE SCALE GENOMIC DNA]</scope>
    <source>
        <strain evidence="2 3">ATCC 23134</strain>
    </source>
</reference>
<dbReference type="EMBL" id="AAWS01000014">
    <property type="protein sequence ID" value="EAY28750.1"/>
    <property type="molecule type" value="Genomic_DNA"/>
</dbReference>
<comment type="caution">
    <text evidence="2">The sequence shown here is derived from an EMBL/GenBank/DDBJ whole genome shotgun (WGS) entry which is preliminary data.</text>
</comment>
<gene>
    <name evidence="2" type="ORF">M23134_07848</name>
</gene>
<keyword evidence="3" id="KW-1185">Reference proteome</keyword>
<feature type="signal peptide" evidence="1">
    <location>
        <begin position="1"/>
        <end position="20"/>
    </location>
</feature>